<organism evidence="2 3">
    <name type="scientific">Rhizophlyctis rosea</name>
    <dbReference type="NCBI Taxonomy" id="64517"/>
    <lineage>
        <taxon>Eukaryota</taxon>
        <taxon>Fungi</taxon>
        <taxon>Fungi incertae sedis</taxon>
        <taxon>Chytridiomycota</taxon>
        <taxon>Chytridiomycota incertae sedis</taxon>
        <taxon>Chytridiomycetes</taxon>
        <taxon>Rhizophlyctidales</taxon>
        <taxon>Rhizophlyctidaceae</taxon>
        <taxon>Rhizophlyctis</taxon>
    </lineage>
</organism>
<feature type="region of interest" description="Disordered" evidence="1">
    <location>
        <begin position="437"/>
        <end position="499"/>
    </location>
</feature>
<proteinExistence type="predicted"/>
<evidence type="ECO:0000256" key="1">
    <source>
        <dbReference type="SAM" id="MobiDB-lite"/>
    </source>
</evidence>
<dbReference type="PANTHER" id="PTHR46465">
    <property type="entry name" value="LATERAL SIGNALING TARGET PROTEIN 2 HOMOLOG"/>
    <property type="match status" value="1"/>
</dbReference>
<dbReference type="Proteomes" id="UP001212841">
    <property type="component" value="Unassembled WGS sequence"/>
</dbReference>
<evidence type="ECO:0000313" key="3">
    <source>
        <dbReference type="Proteomes" id="UP001212841"/>
    </source>
</evidence>
<dbReference type="PANTHER" id="PTHR46465:SF2">
    <property type="entry name" value="LATERAL SIGNALING TARGET PROTEIN 2 HOMOLOG"/>
    <property type="match status" value="1"/>
</dbReference>
<feature type="compositionally biased region" description="Low complexity" evidence="1">
    <location>
        <begin position="35"/>
        <end position="80"/>
    </location>
</feature>
<sequence length="556" mass="61342">MPLLNNFASVQSLTSQRRVSGGGNIQLDTPPPRSSTPNSTANATSTAAAPAAEAAPRTSNAGNPPARTSTTSNRGNTNSGMPAYSVAQIFQHRKWRPMDHDVTPRLNETQPLSLFYHADEHLAQNIHLLKKVRDTTTTQFRRRNERVHQAQRLLLEAIHLVYSDMPERDKAARDYRNGLPPEDQRELEGGFSENILFAAQALSRGFRIRGIETFTAELVEPAKELCATLEALRFVFRCRALVCTSPPHEDLYSVLRDFDIAWTQFEKKICYCYFTVAYSGRPTRADETDMFSVLMSETIIRATTITKLLTKDQFHTFDPQAIIAVPRLTIIAGLLHMPDCVNMTDQHTAFRYFRAQAGQLRAAQEKLRGMREEDVLRLEEMLVKGGDGVKEGGSGGGAVAGVEEAGYSQQKDDEDAIVEVGSDEVAQTVAGKGVRFDSGISLGENDQSPEVADSQPSPTQYPPLPPSPSPSEESLEQPRFDGPSEFPSPYPSTVSTPTAPIEATNTIHDLFRVICSVADDLQSGPRAKEFVAVLHRVFTMHGEEEVKKGPTGKKKK</sequence>
<gene>
    <name evidence="2" type="primary">ZFYVE28</name>
    <name evidence="2" type="ORF">HK097_010590</name>
</gene>
<name>A0AAD5X586_9FUNG</name>
<protein>
    <submittedName>
        <fullName evidence="2">Lateral signaling target protein 2</fullName>
    </submittedName>
</protein>
<comment type="caution">
    <text evidence="2">The sequence shown here is derived from an EMBL/GenBank/DDBJ whole genome shotgun (WGS) entry which is preliminary data.</text>
</comment>
<dbReference type="InterPro" id="IPR051118">
    <property type="entry name" value="LST-2"/>
</dbReference>
<dbReference type="GO" id="GO:0031901">
    <property type="term" value="C:early endosome membrane"/>
    <property type="evidence" value="ECO:0007669"/>
    <property type="project" value="TreeGrafter"/>
</dbReference>
<feature type="region of interest" description="Disordered" evidence="1">
    <location>
        <begin position="14"/>
        <end position="81"/>
    </location>
</feature>
<evidence type="ECO:0000313" key="2">
    <source>
        <dbReference type="EMBL" id="KAJ3057230.1"/>
    </source>
</evidence>
<accession>A0AAD5X586</accession>
<reference evidence="2" key="1">
    <citation type="submission" date="2020-05" db="EMBL/GenBank/DDBJ databases">
        <title>Phylogenomic resolution of chytrid fungi.</title>
        <authorList>
            <person name="Stajich J.E."/>
            <person name="Amses K."/>
            <person name="Simmons R."/>
            <person name="Seto K."/>
            <person name="Myers J."/>
            <person name="Bonds A."/>
            <person name="Quandt C.A."/>
            <person name="Barry K."/>
            <person name="Liu P."/>
            <person name="Grigoriev I."/>
            <person name="Longcore J.E."/>
            <person name="James T.Y."/>
        </authorList>
    </citation>
    <scope>NUCLEOTIDE SEQUENCE</scope>
    <source>
        <strain evidence="2">JEL0318</strain>
    </source>
</reference>
<keyword evidence="3" id="KW-1185">Reference proteome</keyword>
<feature type="compositionally biased region" description="Pro residues" evidence="1">
    <location>
        <begin position="459"/>
        <end position="469"/>
    </location>
</feature>
<dbReference type="EMBL" id="JADGJD010000008">
    <property type="protein sequence ID" value="KAJ3057230.1"/>
    <property type="molecule type" value="Genomic_DNA"/>
</dbReference>
<dbReference type="AlphaFoldDB" id="A0AAD5X586"/>